<dbReference type="PROSITE" id="PS01225">
    <property type="entry name" value="CTCK_2"/>
    <property type="match status" value="1"/>
</dbReference>
<dbReference type="GO" id="GO:0048018">
    <property type="term" value="F:receptor ligand activity"/>
    <property type="evidence" value="ECO:0007669"/>
    <property type="project" value="TreeGrafter"/>
</dbReference>
<dbReference type="Pfam" id="PF03045">
    <property type="entry name" value="DAN"/>
    <property type="match status" value="1"/>
</dbReference>
<protein>
    <recommendedName>
        <fullName evidence="7">CTCK domain-containing protein</fullName>
    </recommendedName>
</protein>
<comment type="caution">
    <text evidence="8">The sequence shown here is derived from an EMBL/GenBank/DDBJ whole genome shotgun (WGS) entry which is preliminary data.</text>
</comment>
<dbReference type="AlphaFoldDB" id="A0A2T7NZC2"/>
<evidence type="ECO:0000256" key="4">
    <source>
        <dbReference type="ARBA" id="ARBA00023157"/>
    </source>
</evidence>
<dbReference type="GO" id="GO:0038098">
    <property type="term" value="P:sequestering of BMP from receptor via BMP binding"/>
    <property type="evidence" value="ECO:0007669"/>
    <property type="project" value="TreeGrafter"/>
</dbReference>
<dbReference type="GO" id="GO:0005615">
    <property type="term" value="C:extracellular space"/>
    <property type="evidence" value="ECO:0007669"/>
    <property type="project" value="TreeGrafter"/>
</dbReference>
<dbReference type="InterPro" id="IPR004133">
    <property type="entry name" value="DAN_dom"/>
</dbReference>
<evidence type="ECO:0000256" key="5">
    <source>
        <dbReference type="PROSITE-ProRule" id="PRU00039"/>
    </source>
</evidence>
<proteinExistence type="predicted"/>
<dbReference type="EMBL" id="PZQS01000008">
    <property type="protein sequence ID" value="PVD26517.1"/>
    <property type="molecule type" value="Genomic_DNA"/>
</dbReference>
<accession>A0A2T7NZC2</accession>
<dbReference type="GO" id="GO:0009887">
    <property type="term" value="P:animal organ morphogenesis"/>
    <property type="evidence" value="ECO:0007669"/>
    <property type="project" value="TreeGrafter"/>
</dbReference>
<reference evidence="8 9" key="1">
    <citation type="submission" date="2018-04" db="EMBL/GenBank/DDBJ databases">
        <title>The genome of golden apple snail Pomacea canaliculata provides insight into stress tolerance and invasive adaptation.</title>
        <authorList>
            <person name="Liu C."/>
            <person name="Liu B."/>
            <person name="Ren Y."/>
            <person name="Zhang Y."/>
            <person name="Wang H."/>
            <person name="Li S."/>
            <person name="Jiang F."/>
            <person name="Yin L."/>
            <person name="Zhang G."/>
            <person name="Qian W."/>
            <person name="Fan W."/>
        </authorList>
    </citation>
    <scope>NUCLEOTIDE SEQUENCE [LARGE SCALE GENOMIC DNA]</scope>
    <source>
        <strain evidence="8">SZHN2017</strain>
        <tissue evidence="8">Muscle</tissue>
    </source>
</reference>
<dbReference type="PANTHER" id="PTHR15283">
    <property type="entry name" value="GREMLIN 1"/>
    <property type="match status" value="1"/>
</dbReference>
<comment type="caution">
    <text evidence="5">Lacks conserved residue(s) required for the propagation of feature annotation.</text>
</comment>
<evidence type="ECO:0000259" key="7">
    <source>
        <dbReference type="PROSITE" id="PS01225"/>
    </source>
</evidence>
<organism evidence="8 9">
    <name type="scientific">Pomacea canaliculata</name>
    <name type="common">Golden apple snail</name>
    <dbReference type="NCBI Taxonomy" id="400727"/>
    <lineage>
        <taxon>Eukaryota</taxon>
        <taxon>Metazoa</taxon>
        <taxon>Spiralia</taxon>
        <taxon>Lophotrochozoa</taxon>
        <taxon>Mollusca</taxon>
        <taxon>Gastropoda</taxon>
        <taxon>Caenogastropoda</taxon>
        <taxon>Architaenioglossa</taxon>
        <taxon>Ampullarioidea</taxon>
        <taxon>Ampullariidae</taxon>
        <taxon>Pomacea</taxon>
    </lineage>
</organism>
<keyword evidence="2" id="KW-0964">Secreted</keyword>
<feature type="chain" id="PRO_5015737079" description="CTCK domain-containing protein" evidence="6">
    <location>
        <begin position="22"/>
        <end position="183"/>
    </location>
</feature>
<dbReference type="PANTHER" id="PTHR15283:SF4">
    <property type="entry name" value="BURSICON"/>
    <property type="match status" value="1"/>
</dbReference>
<keyword evidence="3 6" id="KW-0732">Signal</keyword>
<dbReference type="Gene3D" id="2.10.90.10">
    <property type="entry name" value="Cystine-knot cytokines"/>
    <property type="match status" value="1"/>
</dbReference>
<dbReference type="InterPro" id="IPR029034">
    <property type="entry name" value="Cystine-knot_cytokine"/>
</dbReference>
<feature type="domain" description="CTCK" evidence="7">
    <location>
        <begin position="82"/>
        <end position="170"/>
    </location>
</feature>
<evidence type="ECO:0000256" key="2">
    <source>
        <dbReference type="ARBA" id="ARBA00022525"/>
    </source>
</evidence>
<evidence type="ECO:0000313" key="8">
    <source>
        <dbReference type="EMBL" id="PVD26517.1"/>
    </source>
</evidence>
<evidence type="ECO:0000256" key="1">
    <source>
        <dbReference type="ARBA" id="ARBA00004613"/>
    </source>
</evidence>
<name>A0A2T7NZC2_POMCA</name>
<keyword evidence="4" id="KW-1015">Disulfide bond</keyword>
<comment type="subcellular location">
    <subcellularLocation>
        <location evidence="1">Secreted</location>
    </subcellularLocation>
</comment>
<evidence type="ECO:0000313" key="9">
    <source>
        <dbReference type="Proteomes" id="UP000245119"/>
    </source>
</evidence>
<feature type="signal peptide" evidence="6">
    <location>
        <begin position="1"/>
        <end position="21"/>
    </location>
</feature>
<keyword evidence="9" id="KW-1185">Reference proteome</keyword>
<dbReference type="SMART" id="SM00041">
    <property type="entry name" value="CT"/>
    <property type="match status" value="1"/>
</dbReference>
<gene>
    <name evidence="8" type="ORF">C0Q70_14194</name>
</gene>
<evidence type="ECO:0000256" key="3">
    <source>
        <dbReference type="ARBA" id="ARBA00022729"/>
    </source>
</evidence>
<evidence type="ECO:0000256" key="6">
    <source>
        <dbReference type="SAM" id="SignalP"/>
    </source>
</evidence>
<dbReference type="GO" id="GO:0036122">
    <property type="term" value="F:BMP binding"/>
    <property type="evidence" value="ECO:0007669"/>
    <property type="project" value="TreeGrafter"/>
</dbReference>
<sequence length="183" mass="20346">MQIALLGLWALASALFEPAGTRPLHVQTRSGQQGTSISARTAGTVPLDSLLQILNITHSKTPIKSHSNQAITAQLFFKKEKCRTSPMTQVVHEKGCLRKKIANNFCSGQCNSVFIPMSARQDKTVDAFMPCGFCRPRQLDWIVVKLRCPTKHGMRYRQKHVQYVKDCRCMTLTVSPASLSLTG</sequence>
<dbReference type="Proteomes" id="UP000245119">
    <property type="component" value="Linkage Group LG8"/>
</dbReference>
<dbReference type="InterPro" id="IPR006207">
    <property type="entry name" value="Cys_knot_C"/>
</dbReference>